<dbReference type="SUPFAM" id="SSF52091">
    <property type="entry name" value="SpoIIaa-like"/>
    <property type="match status" value="1"/>
</dbReference>
<dbReference type="PANTHER" id="PTHR33745:SF3">
    <property type="entry name" value="RSBT CO-ANTAGONIST PROTEIN RSBRC"/>
    <property type="match status" value="1"/>
</dbReference>
<sequence>MSSINQQLYEYIISHSSDITEVWFKEKRKFSGPFYSNNHNPEIDHVLREQHALTIKTIAHTFLEESTLFNEKLLIWGESVAQSRIDYNAPIHDVLEALSKTRAVIWTYVERFINLQTESVTLKQILNWSSLFNSNFDQLIHHFTERYYVLSRNQLAAQQLLITELSTPVIPLVDGVAVLPIVGDIDAYRAKTFLEIVPQKCSEMEINKLFIDVSGVLIMDTRVANEMFKLIQILSLLGIETYISGISPEVAQTSIQLGHNWSDVPTYSTLKQALAKN</sequence>
<dbReference type="EMBL" id="CP068053">
    <property type="protein sequence ID" value="QQT01294.1"/>
    <property type="molecule type" value="Genomic_DNA"/>
</dbReference>
<dbReference type="InterPro" id="IPR036513">
    <property type="entry name" value="STAS_dom_sf"/>
</dbReference>
<name>A0A974NNT0_PERPY</name>
<keyword evidence="4" id="KW-1185">Reference proteome</keyword>
<dbReference type="Proteomes" id="UP000595254">
    <property type="component" value="Chromosome"/>
</dbReference>
<proteinExistence type="predicted"/>
<dbReference type="KEGG" id="ppsr:I6J18_05305"/>
<gene>
    <name evidence="3" type="ORF">I6J18_05305</name>
</gene>
<evidence type="ECO:0000256" key="1">
    <source>
        <dbReference type="ARBA" id="ARBA00022553"/>
    </source>
</evidence>
<dbReference type="InterPro" id="IPR002645">
    <property type="entry name" value="STAS_dom"/>
</dbReference>
<dbReference type="PROSITE" id="PS50801">
    <property type="entry name" value="STAS"/>
    <property type="match status" value="1"/>
</dbReference>
<dbReference type="PANTHER" id="PTHR33745">
    <property type="entry name" value="RSBT ANTAGONIST PROTEIN RSBS-RELATED"/>
    <property type="match status" value="1"/>
</dbReference>
<dbReference type="Gene3D" id="3.30.750.24">
    <property type="entry name" value="STAS domain"/>
    <property type="match status" value="1"/>
</dbReference>
<protein>
    <submittedName>
        <fullName evidence="3">STAS domain-containing protein</fullName>
    </submittedName>
</protein>
<reference evidence="3 4" key="1">
    <citation type="submission" date="2021-01" db="EMBL/GenBank/DDBJ databases">
        <title>FDA dAtabase for Regulatory Grade micrObial Sequences (FDA-ARGOS): Supporting development and validation of Infectious Disease Dx tests.</title>
        <authorList>
            <person name="Nelson B."/>
            <person name="Plummer A."/>
            <person name="Tallon L."/>
            <person name="Sadzewicz L."/>
            <person name="Zhao X."/>
            <person name="Boylan J."/>
            <person name="Ott S."/>
            <person name="Bowen H."/>
            <person name="Vavikolanu K."/>
            <person name="Mehta A."/>
            <person name="Aluvathingal J."/>
            <person name="Nadendla S."/>
            <person name="Myers T."/>
            <person name="Yan Y."/>
            <person name="Sichtig H."/>
        </authorList>
    </citation>
    <scope>NUCLEOTIDE SEQUENCE [LARGE SCALE GENOMIC DNA]</scope>
    <source>
        <strain evidence="3 4">FDAARGOS_1161</strain>
    </source>
</reference>
<keyword evidence="1" id="KW-0597">Phosphoprotein</keyword>
<organism evidence="3 4">
    <name type="scientific">Peribacillus psychrosaccharolyticus</name>
    <name type="common">Bacillus psychrosaccharolyticus</name>
    <dbReference type="NCBI Taxonomy" id="1407"/>
    <lineage>
        <taxon>Bacteria</taxon>
        <taxon>Bacillati</taxon>
        <taxon>Bacillota</taxon>
        <taxon>Bacilli</taxon>
        <taxon>Bacillales</taxon>
        <taxon>Bacillaceae</taxon>
        <taxon>Peribacillus</taxon>
    </lineage>
</organism>
<evidence type="ECO:0000259" key="2">
    <source>
        <dbReference type="PROSITE" id="PS50801"/>
    </source>
</evidence>
<dbReference type="AlphaFoldDB" id="A0A974NNT0"/>
<dbReference type="Gene3D" id="1.10.490.70">
    <property type="entry name" value="Histidine kinase N-terminal domain"/>
    <property type="match status" value="1"/>
</dbReference>
<evidence type="ECO:0000313" key="4">
    <source>
        <dbReference type="Proteomes" id="UP000595254"/>
    </source>
</evidence>
<dbReference type="InterPro" id="IPR051932">
    <property type="entry name" value="Bact_StressResp_Reg"/>
</dbReference>
<dbReference type="CDD" id="cd07041">
    <property type="entry name" value="STAS_RsbR_RsbS_like"/>
    <property type="match status" value="1"/>
</dbReference>
<accession>A0A974NNT0</accession>
<dbReference type="RefSeq" id="WP_040373911.1">
    <property type="nucleotide sequence ID" value="NZ_CP068053.1"/>
</dbReference>
<evidence type="ECO:0000313" key="3">
    <source>
        <dbReference type="EMBL" id="QQT01294.1"/>
    </source>
</evidence>
<feature type="domain" description="STAS" evidence="2">
    <location>
        <begin position="166"/>
        <end position="277"/>
    </location>
</feature>
<dbReference type="Pfam" id="PF01740">
    <property type="entry name" value="STAS"/>
    <property type="match status" value="1"/>
</dbReference>